<evidence type="ECO:0000259" key="1">
    <source>
        <dbReference type="PROSITE" id="PS51886"/>
    </source>
</evidence>
<name>A0A397SCU8_9GLOM</name>
<sequence length="262" mass="30466">MNKKGNNILSTAVPHIVLEFLTEFSKDIEKLLVFSKYKDVIIQAGEEPNVKEFQTHLLILSARSPRFEKDLWKMKFNKSMIYDSDDKLKEKGKDMIFQIPSKEVWRNIRPYQQLIPKQFYQNIIGHHLDPKTPLNETIILPKRNSILNSKLIEDKHLDIINGWICDKDDDVNTKKESKPYRLFLLYRASRDGFKISKFHLLCDKKGPTVFIAHLKESGKLIGGYNPFSLEPYNFLSSDNFKSRPTFGGGNDLTIKDNLIIFS</sequence>
<dbReference type="InterPro" id="IPR011333">
    <property type="entry name" value="SKP1/BTB/POZ_sf"/>
</dbReference>
<reference evidence="2 3" key="1">
    <citation type="submission" date="2018-06" db="EMBL/GenBank/DDBJ databases">
        <title>Comparative genomics reveals the genomic features of Rhizophagus irregularis, R. cerebriforme, R. diaphanum and Gigaspora rosea, and their symbiotic lifestyle signature.</title>
        <authorList>
            <person name="Morin E."/>
            <person name="San Clemente H."/>
            <person name="Chen E.C.H."/>
            <person name="De La Providencia I."/>
            <person name="Hainaut M."/>
            <person name="Kuo A."/>
            <person name="Kohler A."/>
            <person name="Murat C."/>
            <person name="Tang N."/>
            <person name="Roy S."/>
            <person name="Loubradou J."/>
            <person name="Henrissat B."/>
            <person name="Grigoriev I.V."/>
            <person name="Corradi N."/>
            <person name="Roux C."/>
            <person name="Martin F.M."/>
        </authorList>
    </citation>
    <scope>NUCLEOTIDE SEQUENCE [LARGE SCALE GENOMIC DNA]</scope>
    <source>
        <strain evidence="2 3">DAOM 227022</strain>
    </source>
</reference>
<dbReference type="Proteomes" id="UP000265703">
    <property type="component" value="Unassembled WGS sequence"/>
</dbReference>
<protein>
    <recommendedName>
        <fullName evidence="1">TLDc domain-containing protein</fullName>
    </recommendedName>
</protein>
<gene>
    <name evidence="2" type="ORF">C1645_832768</name>
</gene>
<accession>A0A397SCU8</accession>
<evidence type="ECO:0000313" key="3">
    <source>
        <dbReference type="Proteomes" id="UP000265703"/>
    </source>
</evidence>
<keyword evidence="3" id="KW-1185">Reference proteome</keyword>
<feature type="domain" description="TLDc" evidence="1">
    <location>
        <begin position="150"/>
        <end position="262"/>
    </location>
</feature>
<evidence type="ECO:0000313" key="2">
    <source>
        <dbReference type="EMBL" id="RIA84100.1"/>
    </source>
</evidence>
<comment type="caution">
    <text evidence="2">The sequence shown here is derived from an EMBL/GenBank/DDBJ whole genome shotgun (WGS) entry which is preliminary data.</text>
</comment>
<dbReference type="EMBL" id="QKYT01000517">
    <property type="protein sequence ID" value="RIA84100.1"/>
    <property type="molecule type" value="Genomic_DNA"/>
</dbReference>
<organism evidence="2 3">
    <name type="scientific">Glomus cerebriforme</name>
    <dbReference type="NCBI Taxonomy" id="658196"/>
    <lineage>
        <taxon>Eukaryota</taxon>
        <taxon>Fungi</taxon>
        <taxon>Fungi incertae sedis</taxon>
        <taxon>Mucoromycota</taxon>
        <taxon>Glomeromycotina</taxon>
        <taxon>Glomeromycetes</taxon>
        <taxon>Glomerales</taxon>
        <taxon>Glomeraceae</taxon>
        <taxon>Glomus</taxon>
    </lineage>
</organism>
<dbReference type="InterPro" id="IPR006571">
    <property type="entry name" value="TLDc_dom"/>
</dbReference>
<proteinExistence type="predicted"/>
<dbReference type="PROSITE" id="PS51886">
    <property type="entry name" value="TLDC"/>
    <property type="match status" value="1"/>
</dbReference>
<dbReference type="Gene3D" id="3.30.710.10">
    <property type="entry name" value="Potassium Channel Kv1.1, Chain A"/>
    <property type="match status" value="1"/>
</dbReference>
<dbReference type="OrthoDB" id="298084at2759"/>
<dbReference type="Pfam" id="PF07534">
    <property type="entry name" value="TLD"/>
    <property type="match status" value="1"/>
</dbReference>
<dbReference type="AlphaFoldDB" id="A0A397SCU8"/>